<feature type="compositionally biased region" description="Basic and acidic residues" evidence="5">
    <location>
        <begin position="29"/>
        <end position="38"/>
    </location>
</feature>
<feature type="transmembrane region" description="Helical" evidence="6">
    <location>
        <begin position="334"/>
        <end position="359"/>
    </location>
</feature>
<evidence type="ECO:0000256" key="2">
    <source>
        <dbReference type="ARBA" id="ARBA00022692"/>
    </source>
</evidence>
<sequence length="577" mass="62127">MTSLEAPALGNAPHVNDDELFINDDNLRDARDGERKDNGGSGGGERLRLEEELPSENEFRTTGLRLFLILSSLLVSVFCQALDDTIIATAIPPITDHFRRLSHVGWYGSVYLLTNCAFQLFYGKLYKIFPLRWVFMSALFIFELGSLVAAIAPKSETLITGRAVAGIGAAGITSGAMTIMAHTAPVRWRPTFTSMIGAVYGVASVVGPLLGGVLAEKVSWRWIFYLNLPLGGASAFILSLSLKRLPPSAGGQNLTVAMTIKRLDLVGTFTFIASIACLLTALQYGGTTAPWSSGLVVALLTIFSILLATFILAQILQKDENATIPTHIAKNRNMAFGAFFAICQGGAFNIFIFYLPLYFQVIKGANPIRSGINYLPLILVNTIGIIISGLLTTKLGYYMPWIWFSSMTMPIGAGLLTTLTVDSNPSHWVIYQLVFAIGSGFGLQQPFVTAQTSLPLEEVSTGMAIMLFSQLGGGAIFVPVAQSVFLSELVTSVGRAGIPGLDPHQLITLGATQFKQIIPPADIPRVVLAYNSGLQQAYKVALVLACVSIIGPLGMKWVSLKPETQKKNPGIADLDKV</sequence>
<dbReference type="InterPro" id="IPR036259">
    <property type="entry name" value="MFS_trans_sf"/>
</dbReference>
<feature type="transmembrane region" description="Helical" evidence="6">
    <location>
        <begin position="222"/>
        <end position="242"/>
    </location>
</feature>
<keyword evidence="3 6" id="KW-1133">Transmembrane helix</keyword>
<protein>
    <recommendedName>
        <fullName evidence="7">Major facilitator superfamily (MFS) profile domain-containing protein</fullName>
    </recommendedName>
</protein>
<dbReference type="Gene3D" id="1.20.1720.10">
    <property type="entry name" value="Multidrug resistance protein D"/>
    <property type="match status" value="1"/>
</dbReference>
<feature type="transmembrane region" description="Helical" evidence="6">
    <location>
        <begin position="398"/>
        <end position="419"/>
    </location>
</feature>
<dbReference type="Proteomes" id="UP000023758">
    <property type="component" value="Unassembled WGS sequence"/>
</dbReference>
<gene>
    <name evidence="8" type="ORF">H103_04033</name>
</gene>
<evidence type="ECO:0000256" key="3">
    <source>
        <dbReference type="ARBA" id="ARBA00022989"/>
    </source>
</evidence>
<dbReference type="OrthoDB" id="10021397at2759"/>
<feature type="transmembrane region" description="Helical" evidence="6">
    <location>
        <begin position="134"/>
        <end position="153"/>
    </location>
</feature>
<dbReference type="PANTHER" id="PTHR23501">
    <property type="entry name" value="MAJOR FACILITATOR SUPERFAMILY"/>
    <property type="match status" value="1"/>
</dbReference>
<dbReference type="HOGENOM" id="CLU_000960_22_1_1"/>
<dbReference type="AlphaFoldDB" id="A0A022W469"/>
<dbReference type="GO" id="GO:0005886">
    <property type="term" value="C:plasma membrane"/>
    <property type="evidence" value="ECO:0007669"/>
    <property type="project" value="TreeGrafter"/>
</dbReference>
<feature type="transmembrane region" description="Helical" evidence="6">
    <location>
        <begin position="159"/>
        <end position="180"/>
    </location>
</feature>
<proteinExistence type="predicted"/>
<feature type="transmembrane region" description="Helical" evidence="6">
    <location>
        <begin position="291"/>
        <end position="313"/>
    </location>
</feature>
<keyword evidence="4 6" id="KW-0472">Membrane</keyword>
<dbReference type="PRINTS" id="PR01036">
    <property type="entry name" value="TCRTETB"/>
</dbReference>
<evidence type="ECO:0000259" key="7">
    <source>
        <dbReference type="PROSITE" id="PS50850"/>
    </source>
</evidence>
<evidence type="ECO:0000256" key="5">
    <source>
        <dbReference type="SAM" id="MobiDB-lite"/>
    </source>
</evidence>
<dbReference type="InterPro" id="IPR020846">
    <property type="entry name" value="MFS_dom"/>
</dbReference>
<comment type="subcellular location">
    <subcellularLocation>
        <location evidence="1">Membrane</location>
        <topology evidence="1">Multi-pass membrane protein</topology>
    </subcellularLocation>
</comment>
<evidence type="ECO:0000313" key="8">
    <source>
        <dbReference type="EMBL" id="EZF52946.1"/>
    </source>
</evidence>
<evidence type="ECO:0000256" key="1">
    <source>
        <dbReference type="ARBA" id="ARBA00004141"/>
    </source>
</evidence>
<feature type="region of interest" description="Disordered" evidence="5">
    <location>
        <begin position="29"/>
        <end position="48"/>
    </location>
</feature>
<feature type="transmembrane region" description="Helical" evidence="6">
    <location>
        <begin position="425"/>
        <end position="443"/>
    </location>
</feature>
<feature type="transmembrane region" description="Helical" evidence="6">
    <location>
        <begin position="192"/>
        <end position="210"/>
    </location>
</feature>
<reference evidence="8" key="1">
    <citation type="submission" date="2014-02" db="EMBL/GenBank/DDBJ databases">
        <title>The Genome Sequence of Trichophyton rubrum (morphotype fischeri) CBS 288.86.</title>
        <authorList>
            <consortium name="The Broad Institute Genomics Platform"/>
            <person name="Cuomo C.A."/>
            <person name="White T.C."/>
            <person name="Graser Y."/>
            <person name="Martinez-Rossi N."/>
            <person name="Heitman J."/>
            <person name="Young S.K."/>
            <person name="Zeng Q."/>
            <person name="Gargeya S."/>
            <person name="Abouelleil A."/>
            <person name="Alvarado L."/>
            <person name="Chapman S.B."/>
            <person name="Gainer-Dewar J."/>
            <person name="Goldberg J."/>
            <person name="Griggs A."/>
            <person name="Gujja S."/>
            <person name="Hansen M."/>
            <person name="Howarth C."/>
            <person name="Imamovic A."/>
            <person name="Larimer J."/>
            <person name="Martinez D."/>
            <person name="Murphy C."/>
            <person name="Pearson M.D."/>
            <person name="Persinoti G."/>
            <person name="Poon T."/>
            <person name="Priest M."/>
            <person name="Roberts A.D."/>
            <person name="Saif S."/>
            <person name="Shea T.D."/>
            <person name="Sykes S.N."/>
            <person name="Wortman J."/>
            <person name="Nusbaum C."/>
            <person name="Birren B."/>
        </authorList>
    </citation>
    <scope>NUCLEOTIDE SEQUENCE [LARGE SCALE GENOMIC DNA]</scope>
    <source>
        <strain evidence="8">CBS 288.86</strain>
    </source>
</reference>
<dbReference type="Gene3D" id="1.20.1250.20">
    <property type="entry name" value="MFS general substrate transporter like domains"/>
    <property type="match status" value="1"/>
</dbReference>
<name>A0A022W469_TRIRU</name>
<feature type="transmembrane region" description="Helical" evidence="6">
    <location>
        <begin position="263"/>
        <end position="285"/>
    </location>
</feature>
<feature type="domain" description="Major facilitator superfamily (MFS) profile" evidence="7">
    <location>
        <begin position="69"/>
        <end position="563"/>
    </location>
</feature>
<organism evidence="8">
    <name type="scientific">Trichophyton rubrum CBS 288.86</name>
    <dbReference type="NCBI Taxonomy" id="1215330"/>
    <lineage>
        <taxon>Eukaryota</taxon>
        <taxon>Fungi</taxon>
        <taxon>Dikarya</taxon>
        <taxon>Ascomycota</taxon>
        <taxon>Pezizomycotina</taxon>
        <taxon>Eurotiomycetes</taxon>
        <taxon>Eurotiomycetidae</taxon>
        <taxon>Onygenales</taxon>
        <taxon>Arthrodermataceae</taxon>
        <taxon>Trichophyton</taxon>
    </lineage>
</organism>
<dbReference type="PROSITE" id="PS50850">
    <property type="entry name" value="MFS"/>
    <property type="match status" value="1"/>
</dbReference>
<dbReference type="Pfam" id="PF07690">
    <property type="entry name" value="MFS_1"/>
    <property type="match status" value="1"/>
</dbReference>
<evidence type="ECO:0000256" key="6">
    <source>
        <dbReference type="SAM" id="Phobius"/>
    </source>
</evidence>
<dbReference type="CDD" id="cd17502">
    <property type="entry name" value="MFS_Azr1_MDR_like"/>
    <property type="match status" value="1"/>
</dbReference>
<keyword evidence="2 6" id="KW-0812">Transmembrane</keyword>
<dbReference type="PANTHER" id="PTHR23501:SF201">
    <property type="entry name" value="MFS AFLATOXIN EFFLUX PUMP"/>
    <property type="match status" value="1"/>
</dbReference>
<dbReference type="GO" id="GO:0022857">
    <property type="term" value="F:transmembrane transporter activity"/>
    <property type="evidence" value="ECO:0007669"/>
    <property type="project" value="InterPro"/>
</dbReference>
<accession>A0A022W469</accession>
<dbReference type="InterPro" id="IPR011701">
    <property type="entry name" value="MFS"/>
</dbReference>
<feature type="transmembrane region" description="Helical" evidence="6">
    <location>
        <begin position="371"/>
        <end position="391"/>
    </location>
</feature>
<evidence type="ECO:0000256" key="4">
    <source>
        <dbReference type="ARBA" id="ARBA00023136"/>
    </source>
</evidence>
<dbReference type="EMBL" id="KK207833">
    <property type="protein sequence ID" value="EZF52946.1"/>
    <property type="molecule type" value="Genomic_DNA"/>
</dbReference>
<dbReference type="SUPFAM" id="SSF103473">
    <property type="entry name" value="MFS general substrate transporter"/>
    <property type="match status" value="1"/>
</dbReference>
<feature type="transmembrane region" description="Helical" evidence="6">
    <location>
        <begin position="464"/>
        <end position="485"/>
    </location>
</feature>
<dbReference type="FunFam" id="1.20.1250.20:FF:000196">
    <property type="entry name" value="MFS toxin efflux pump (AflT)"/>
    <property type="match status" value="1"/>
</dbReference>
<feature type="transmembrane region" description="Helical" evidence="6">
    <location>
        <begin position="104"/>
        <end position="122"/>
    </location>
</feature>